<organism evidence="4 5">
    <name type="scientific">Tagetes erecta</name>
    <name type="common">African marigold</name>
    <dbReference type="NCBI Taxonomy" id="13708"/>
    <lineage>
        <taxon>Eukaryota</taxon>
        <taxon>Viridiplantae</taxon>
        <taxon>Streptophyta</taxon>
        <taxon>Embryophyta</taxon>
        <taxon>Tracheophyta</taxon>
        <taxon>Spermatophyta</taxon>
        <taxon>Magnoliopsida</taxon>
        <taxon>eudicotyledons</taxon>
        <taxon>Gunneridae</taxon>
        <taxon>Pentapetalae</taxon>
        <taxon>asterids</taxon>
        <taxon>campanulids</taxon>
        <taxon>Asterales</taxon>
        <taxon>Asteraceae</taxon>
        <taxon>Asteroideae</taxon>
        <taxon>Heliantheae alliance</taxon>
        <taxon>Tageteae</taxon>
        <taxon>Tagetes</taxon>
    </lineage>
</organism>
<feature type="region of interest" description="Disordered" evidence="1">
    <location>
        <begin position="1412"/>
        <end position="1437"/>
    </location>
</feature>
<dbReference type="Pfam" id="PF13966">
    <property type="entry name" value="zf-RVT"/>
    <property type="match status" value="1"/>
</dbReference>
<dbReference type="Proteomes" id="UP001229421">
    <property type="component" value="Unassembled WGS sequence"/>
</dbReference>
<proteinExistence type="predicted"/>
<evidence type="ECO:0000259" key="2">
    <source>
        <dbReference type="Pfam" id="PF13966"/>
    </source>
</evidence>
<accession>A0AAD8NRT5</accession>
<dbReference type="InterPro" id="IPR025558">
    <property type="entry name" value="DUF4283"/>
</dbReference>
<dbReference type="EMBL" id="JAUHHV010000005">
    <property type="protein sequence ID" value="KAK1425940.1"/>
    <property type="molecule type" value="Genomic_DNA"/>
</dbReference>
<evidence type="ECO:0008006" key="6">
    <source>
        <dbReference type="Google" id="ProtNLM"/>
    </source>
</evidence>
<dbReference type="InterPro" id="IPR040256">
    <property type="entry name" value="At4g02000-like"/>
</dbReference>
<keyword evidence="5" id="KW-1185">Reference proteome</keyword>
<dbReference type="PANTHER" id="PTHR31286:SF165">
    <property type="entry name" value="DUF4283 DOMAIN-CONTAINING PROTEIN"/>
    <property type="match status" value="1"/>
</dbReference>
<feature type="compositionally biased region" description="Basic and acidic residues" evidence="1">
    <location>
        <begin position="1341"/>
        <end position="1359"/>
    </location>
</feature>
<name>A0AAD8NRT5_TARER</name>
<evidence type="ECO:0000313" key="5">
    <source>
        <dbReference type="Proteomes" id="UP001229421"/>
    </source>
</evidence>
<evidence type="ECO:0000313" key="4">
    <source>
        <dbReference type="EMBL" id="KAK1425940.1"/>
    </source>
</evidence>
<evidence type="ECO:0000256" key="1">
    <source>
        <dbReference type="SAM" id="MobiDB-lite"/>
    </source>
</evidence>
<feature type="compositionally biased region" description="Polar residues" evidence="1">
    <location>
        <begin position="1366"/>
        <end position="1381"/>
    </location>
</feature>
<feature type="compositionally biased region" description="Polar residues" evidence="1">
    <location>
        <begin position="1413"/>
        <end position="1427"/>
    </location>
</feature>
<dbReference type="Pfam" id="PF14111">
    <property type="entry name" value="DUF4283"/>
    <property type="match status" value="1"/>
</dbReference>
<feature type="region of interest" description="Disordered" evidence="1">
    <location>
        <begin position="727"/>
        <end position="750"/>
    </location>
</feature>
<feature type="region of interest" description="Disordered" evidence="1">
    <location>
        <begin position="1338"/>
        <end position="1383"/>
    </location>
</feature>
<reference evidence="4" key="1">
    <citation type="journal article" date="2023" name="bioRxiv">
        <title>Improved chromosome-level genome assembly for marigold (Tagetes erecta).</title>
        <authorList>
            <person name="Jiang F."/>
            <person name="Yuan L."/>
            <person name="Wang S."/>
            <person name="Wang H."/>
            <person name="Xu D."/>
            <person name="Wang A."/>
            <person name="Fan W."/>
        </authorList>
    </citation>
    <scope>NUCLEOTIDE SEQUENCE</scope>
    <source>
        <strain evidence="4">WSJ</strain>
        <tissue evidence="4">Leaf</tissue>
    </source>
</reference>
<protein>
    <recommendedName>
        <fullName evidence="6">Reverse transcriptase zinc-binding domain-containing protein</fullName>
    </recommendedName>
</protein>
<dbReference type="InterPro" id="IPR026960">
    <property type="entry name" value="RVT-Znf"/>
</dbReference>
<feature type="compositionally biased region" description="Low complexity" evidence="1">
    <location>
        <begin position="727"/>
        <end position="739"/>
    </location>
</feature>
<gene>
    <name evidence="4" type="ORF">QVD17_21305</name>
</gene>
<comment type="caution">
    <text evidence="4">The sequence shown here is derived from an EMBL/GenBank/DDBJ whole genome shotgun (WGS) entry which is preliminary data.</text>
</comment>
<feature type="domain" description="Reverse transcriptase zinc-binding" evidence="2">
    <location>
        <begin position="95"/>
        <end position="179"/>
    </location>
</feature>
<dbReference type="PANTHER" id="PTHR31286">
    <property type="entry name" value="GLYCINE-RICH CELL WALL STRUCTURAL PROTEIN 1.8-LIKE"/>
    <property type="match status" value="1"/>
</dbReference>
<sequence length="1612" mass="181719">MKGCVQPVNQPDSLFTNVLPGHVADEMLITRRQIRDAGLSLDLKVADIVQNGQWKWPPLWRDDLSILFETGPPDLSENKVDMLIWKSNFGKEDKFNVKQVYIDLCEQVPDVPWARVVWFSQGIPRHVFHLWLACKERLLTQDRMDRWDGSSDRKCVFCKTQPDSHSHLFFECPFSRRIWDSLCGKALLESYPSDLKSCISNLSNEAMGKSFKSIVQRLMLAAMVYFIWQERNIRLFQEKCRNYEEVCKLIEETVRLKLLGLKIYATGKTIAASKVLSGSCGWVSVFWVGYPWLVLNGLSRLQFDCGICTGIEITKIMAMKRGQDQFLMLFRKGLLTFQIQYIDNYFGTRGWQLLNLNGYNQGQPMYWKIDNQKGELRWTDSHEVKVWFDKDDWISFFCLLIWSKQMDFTLKITNNVEIRVEIFISLSLLKWCCCFEDLRNKFYIFVLQLTFQSQLDWNLVVDASEPGIILADNEYERRKMLGKKDAAYQVENYEGLGINWLMNKQRLTLKSQWPALMEIWSKCYYDHLEGLGCCLLHGNSGVVWANDEGRLGDSRRFSLFLSFLLYSVDFFHCSSSNPFQLRLLIISMSESSNSMGDFSNFHLDPGDPPPNVLSGELYQPSIADSSASLGLKHLIPSTFVSSNHHSSNPPDSNFQAMNLNVMTDVASVWSSQPSESVIDANMGSMSTSLPESVNLNDSGGVSSVRAVNPKGGRVFMSISKNRRLSSSLKDSRGSLSGGDVSMETGIDKDHPSFDSIQKDQCINVASAKQGNSSMPEFVDSVEIEAAMNAFISKTCVDPAFVASAKAFISLHILCPEFEEKYGKLLRGMGSKGNAFKRKGELGTRLDDISIENGDKKARESLVLKEGEEGNFGIDDKGYENIKRLQDNVIKEGVNVAEMKFIKEAALQGKQFEEKKPILPMIWPKFNMGKGDNKDKVLPNLILDKMLKDGCTSFKKVKQEVSKEKVLMKAMADKMLAQKAKIVGIKHINPFTVPNLANAKFEAGKKEGSYMGALKGRTKPVLNEPIEFCPPVVLETGERVAMIEPVFLEKAVVTYKTLLYGFFVGTDVELQFVRFNLYKMWRRFGIMDISTNGSGIFFFKFRTEEGMKAVMKTGPWVVDNIPLCIFKWEMGMNVVREEPESIPIWITLKNLPLELWNTKCICQIASCVGKPMTFDYITTEKCAKRNGVAGFARVLVEVSAKSVLPDCVKAVYPAYGELMGGNISIGIEYQKHPASCKHCGVFGHSFENCKIRPLSDAEKADKEKLKAEVEGQGISMDKGKEVIDEEGFETVASKHKTGRQQRIMNNGGQLNRRYTQAVNGAYKMGRNKGFNGRQWRVVGENNRNEIHDKSNPVKSGDRKQQMKVNGGASSSSKGNDTNSVNVNKGKGIGVEQMRMANRFEVLSVDEVIKENKGNQETVNDVSSDSFNRASAEKKQNKPKVLPPVRTIFTRQVAAAEKLKSDLGTSSDGGTGEMKSMDKDFKSGPLFEKVNPFEVDLYSVARILNKNNPKLLKAQEVEIIDMILKKQIPSKKMLESWTKFQRKFYLQMCDSTNFFKGCNAVVELGEEIDNEVEVDSDNEQAAQDMKVDEVNIGNGVDLKQDTQALGAASSSKCV</sequence>
<evidence type="ECO:0000259" key="3">
    <source>
        <dbReference type="Pfam" id="PF14111"/>
    </source>
</evidence>
<feature type="domain" description="DUF4283" evidence="3">
    <location>
        <begin position="1055"/>
        <end position="1131"/>
    </location>
</feature>